<evidence type="ECO:0000313" key="1">
    <source>
        <dbReference type="EMBL" id="CAB0005839.1"/>
    </source>
</evidence>
<gene>
    <name evidence="1" type="ORF">NTEN_LOCUS11316</name>
</gene>
<dbReference type="AlphaFoldDB" id="A0A6H5GXA9"/>
<proteinExistence type="predicted"/>
<accession>A0A6H5GXA9</accession>
<dbReference type="Proteomes" id="UP000479000">
    <property type="component" value="Unassembled WGS sequence"/>
</dbReference>
<reference evidence="1 2" key="1">
    <citation type="submission" date="2020-02" db="EMBL/GenBank/DDBJ databases">
        <authorList>
            <person name="Ferguson B K."/>
        </authorList>
    </citation>
    <scope>NUCLEOTIDE SEQUENCE [LARGE SCALE GENOMIC DNA]</scope>
</reference>
<organism evidence="1 2">
    <name type="scientific">Nesidiocoris tenuis</name>
    <dbReference type="NCBI Taxonomy" id="355587"/>
    <lineage>
        <taxon>Eukaryota</taxon>
        <taxon>Metazoa</taxon>
        <taxon>Ecdysozoa</taxon>
        <taxon>Arthropoda</taxon>
        <taxon>Hexapoda</taxon>
        <taxon>Insecta</taxon>
        <taxon>Pterygota</taxon>
        <taxon>Neoptera</taxon>
        <taxon>Paraneoptera</taxon>
        <taxon>Hemiptera</taxon>
        <taxon>Heteroptera</taxon>
        <taxon>Panheteroptera</taxon>
        <taxon>Cimicomorpha</taxon>
        <taxon>Miridae</taxon>
        <taxon>Dicyphina</taxon>
        <taxon>Nesidiocoris</taxon>
    </lineage>
</organism>
<name>A0A6H5GXA9_9HEMI</name>
<sequence length="271" mass="31652">MPEGYLVRFLRFRYDVNFLFCCIILHQDAPAPGRYSISRCRRRKAHRSFSIGDSLRALLYTFERYRRPIVERCVINRDSCRKVDGPIQNKLRFVINESLHCQIIRVGIDDETNCQSGVEIPMFNQITNHDWCWHGFDPATNTNAPAGRGRHNPCGGSNHKLQVRHDSKALELLANALMRIAPLKSMFTNPKTLLRRPWSPRTGIHYIYPRNWPLLYLLTNKNHVLSIIKLLTMLDLPETRRYLFKSAKKERMGFGQVHDTKNLQFSTTLQD</sequence>
<evidence type="ECO:0000313" key="2">
    <source>
        <dbReference type="Proteomes" id="UP000479000"/>
    </source>
</evidence>
<keyword evidence="2" id="KW-1185">Reference proteome</keyword>
<protein>
    <submittedName>
        <fullName evidence="1">Uncharacterized protein</fullName>
    </submittedName>
</protein>
<dbReference type="EMBL" id="CADCXU010016617">
    <property type="protein sequence ID" value="CAB0005839.1"/>
    <property type="molecule type" value="Genomic_DNA"/>
</dbReference>